<evidence type="ECO:0000256" key="5">
    <source>
        <dbReference type="ARBA" id="ARBA00023027"/>
    </source>
</evidence>
<feature type="non-terminal residue" evidence="9">
    <location>
        <position position="375"/>
    </location>
</feature>
<dbReference type="GO" id="GO:0008863">
    <property type="term" value="F:formate dehydrogenase (NAD+) activity"/>
    <property type="evidence" value="ECO:0007669"/>
    <property type="project" value="UniProtKB-EC"/>
</dbReference>
<dbReference type="Gene3D" id="3.40.50.720">
    <property type="entry name" value="NAD(P)-binding Rossmann-like Domain"/>
    <property type="match status" value="2"/>
</dbReference>
<dbReference type="PANTHER" id="PTHR42938:SF9">
    <property type="entry name" value="FORMATE DEHYDROGENASE 1"/>
    <property type="match status" value="1"/>
</dbReference>
<evidence type="ECO:0000259" key="8">
    <source>
        <dbReference type="Pfam" id="PF02826"/>
    </source>
</evidence>
<dbReference type="InterPro" id="IPR029752">
    <property type="entry name" value="D-isomer_DH_CS1"/>
</dbReference>
<evidence type="ECO:0000256" key="6">
    <source>
        <dbReference type="RuleBase" id="RU003719"/>
    </source>
</evidence>
<feature type="domain" description="D-isomer specific 2-hydroxyacid dehydrogenase NAD-binding" evidence="8">
    <location>
        <begin position="156"/>
        <end position="335"/>
    </location>
</feature>
<evidence type="ECO:0000256" key="2">
    <source>
        <dbReference type="ARBA" id="ARBA00005854"/>
    </source>
</evidence>
<evidence type="ECO:0000313" key="9">
    <source>
        <dbReference type="EMBL" id="OEV07172.1"/>
    </source>
</evidence>
<dbReference type="InterPro" id="IPR033689">
    <property type="entry name" value="FDH_NAD-dep"/>
</dbReference>
<evidence type="ECO:0000259" key="7">
    <source>
        <dbReference type="Pfam" id="PF00389"/>
    </source>
</evidence>
<evidence type="ECO:0000256" key="3">
    <source>
        <dbReference type="ARBA" id="ARBA00013128"/>
    </source>
</evidence>
<evidence type="ECO:0000256" key="1">
    <source>
        <dbReference type="ARBA" id="ARBA00000455"/>
    </source>
</evidence>
<accession>A0A1E7KTB9</accession>
<dbReference type="PANTHER" id="PTHR42938">
    <property type="entry name" value="FORMATE DEHYDROGENASE 1"/>
    <property type="match status" value="1"/>
</dbReference>
<name>A0A1E7KTB9_9ACTN</name>
<dbReference type="EMBL" id="LJGW01000546">
    <property type="protein sequence ID" value="OEV07172.1"/>
    <property type="molecule type" value="Genomic_DNA"/>
</dbReference>
<dbReference type="AlphaFoldDB" id="A0A1E7KTB9"/>
<dbReference type="PROSITE" id="PS00670">
    <property type="entry name" value="D_2_HYDROXYACID_DH_2"/>
    <property type="match status" value="1"/>
</dbReference>
<protein>
    <recommendedName>
        <fullName evidence="3">formate dehydrogenase</fullName>
        <ecNumber evidence="3">1.17.1.9</ecNumber>
    </recommendedName>
</protein>
<keyword evidence="4 6" id="KW-0560">Oxidoreductase</keyword>
<dbReference type="Proteomes" id="UP000176005">
    <property type="component" value="Unassembled WGS sequence"/>
</dbReference>
<dbReference type="Pfam" id="PF02826">
    <property type="entry name" value="2-Hacid_dh_C"/>
    <property type="match status" value="1"/>
</dbReference>
<dbReference type="GO" id="GO:0051287">
    <property type="term" value="F:NAD binding"/>
    <property type="evidence" value="ECO:0007669"/>
    <property type="project" value="InterPro"/>
</dbReference>
<comment type="catalytic activity">
    <reaction evidence="1">
        <text>formate + NAD(+) = CO2 + NADH</text>
        <dbReference type="Rhea" id="RHEA:15985"/>
        <dbReference type="ChEBI" id="CHEBI:15740"/>
        <dbReference type="ChEBI" id="CHEBI:16526"/>
        <dbReference type="ChEBI" id="CHEBI:57540"/>
        <dbReference type="ChEBI" id="CHEBI:57945"/>
        <dbReference type="EC" id="1.17.1.9"/>
    </reaction>
</comment>
<dbReference type="PROSITE" id="PS00065">
    <property type="entry name" value="D_2_HYDROXYACID_DH_1"/>
    <property type="match status" value="1"/>
</dbReference>
<comment type="caution">
    <text evidence="9">The sequence shown here is derived from an EMBL/GenBank/DDBJ whole genome shotgun (WGS) entry which is preliminary data.</text>
</comment>
<dbReference type="InterPro" id="IPR006140">
    <property type="entry name" value="D-isomer_DH_NAD-bd"/>
</dbReference>
<proteinExistence type="inferred from homology"/>
<dbReference type="SUPFAM" id="SSF52283">
    <property type="entry name" value="Formate/glycerate dehydrogenase catalytic domain-like"/>
    <property type="match status" value="1"/>
</dbReference>
<dbReference type="InterPro" id="IPR029753">
    <property type="entry name" value="D-isomer_DH_CS"/>
</dbReference>
<reference evidence="9 10" key="1">
    <citation type="journal article" date="2016" name="Front. Microbiol.">
        <title>Comparative Genomics Analysis of Streptomyces Species Reveals Their Adaptation to the Marine Environment and Their Diversity at the Genomic Level.</title>
        <authorList>
            <person name="Tian X."/>
            <person name="Zhang Z."/>
            <person name="Yang T."/>
            <person name="Chen M."/>
            <person name="Li J."/>
            <person name="Chen F."/>
            <person name="Yang J."/>
            <person name="Li W."/>
            <person name="Zhang B."/>
            <person name="Zhang Z."/>
            <person name="Wu J."/>
            <person name="Zhang C."/>
            <person name="Long L."/>
            <person name="Xiao J."/>
        </authorList>
    </citation>
    <scope>NUCLEOTIDE SEQUENCE [LARGE SCALE GENOMIC DNA]</scope>
    <source>
        <strain evidence="9 10">SCSIO 10429</strain>
    </source>
</reference>
<organism evidence="9 10">
    <name type="scientific">Streptomyces nanshensis</name>
    <dbReference type="NCBI Taxonomy" id="518642"/>
    <lineage>
        <taxon>Bacteria</taxon>
        <taxon>Bacillati</taxon>
        <taxon>Actinomycetota</taxon>
        <taxon>Actinomycetes</taxon>
        <taxon>Kitasatosporales</taxon>
        <taxon>Streptomycetaceae</taxon>
        <taxon>Streptomyces</taxon>
    </lineage>
</organism>
<dbReference type="Pfam" id="PF00389">
    <property type="entry name" value="2-Hacid_dh"/>
    <property type="match status" value="1"/>
</dbReference>
<comment type="similarity">
    <text evidence="2 6">Belongs to the D-isomer specific 2-hydroxyacid dehydrogenase family.</text>
</comment>
<dbReference type="FunFam" id="3.40.50.720:FF:000057">
    <property type="entry name" value="Formate dehydrogenase"/>
    <property type="match status" value="1"/>
</dbReference>
<dbReference type="GO" id="GO:0032787">
    <property type="term" value="P:monocarboxylic acid metabolic process"/>
    <property type="evidence" value="ECO:0007669"/>
    <property type="project" value="UniProtKB-ARBA"/>
</dbReference>
<sequence length="375" mass="40912">MAKVLCVLYDDPTGGYPASYARDGLPEIARYPDGQTTPSPEGIDFTPGQLLGSVSGELGLRSFLESRGHTLVVTSDKEGPDSVFDRELVDADVVISQPFWPAYLTAERIARAERLKLAVTAGIGSDHVDLDAAIARGITVAEVTFSNSISVAEHVVMMILSLVRNYLPSHQVVLEGGWNVADCVERAYDLEGMQVGTVAAGRIGLAVLRRLAPFDVTLHYTDRHRLPREVEEELKLTFHPTAAEMVPQCDVVTVNAPLHPETEGLFGDELLGTMKRGAYLINTARARIADRDAVVRALRSGRLAGYAGDVWFPQPAPADHPWRSMPHQGMTPHISGSTLSAQARYAAGTREILESWFEERPIREEYLITDGTGLA</sequence>
<dbReference type="InterPro" id="IPR006139">
    <property type="entry name" value="D-isomer_2_OHA_DH_cat_dom"/>
</dbReference>
<keyword evidence="5" id="KW-0520">NAD</keyword>
<dbReference type="HAMAP" id="MF_03210">
    <property type="entry name" value="Formate_dehydrogenase"/>
    <property type="match status" value="1"/>
</dbReference>
<gene>
    <name evidence="9" type="ORF">AN218_29605</name>
</gene>
<dbReference type="InterPro" id="IPR036291">
    <property type="entry name" value="NAD(P)-bd_dom_sf"/>
</dbReference>
<dbReference type="RefSeq" id="WP_070020156.1">
    <property type="nucleotide sequence ID" value="NZ_LJGW01000546.1"/>
</dbReference>
<dbReference type="EC" id="1.17.1.9" evidence="3"/>
<dbReference type="NCBIfam" id="NF005750">
    <property type="entry name" value="PRK07574.1"/>
    <property type="match status" value="1"/>
</dbReference>
<feature type="domain" description="D-isomer specific 2-hydroxyacid dehydrogenase catalytic" evidence="7">
    <location>
        <begin position="63"/>
        <end position="363"/>
    </location>
</feature>
<dbReference type="GO" id="GO:0016616">
    <property type="term" value="F:oxidoreductase activity, acting on the CH-OH group of donors, NAD or NADP as acceptor"/>
    <property type="evidence" value="ECO:0007669"/>
    <property type="project" value="InterPro"/>
</dbReference>
<evidence type="ECO:0000256" key="4">
    <source>
        <dbReference type="ARBA" id="ARBA00023002"/>
    </source>
</evidence>
<evidence type="ECO:0000313" key="10">
    <source>
        <dbReference type="Proteomes" id="UP000176005"/>
    </source>
</evidence>
<dbReference type="SUPFAM" id="SSF51735">
    <property type="entry name" value="NAD(P)-binding Rossmann-fold domains"/>
    <property type="match status" value="1"/>
</dbReference>
<keyword evidence="10" id="KW-1185">Reference proteome</keyword>
<dbReference type="CDD" id="cd05302">
    <property type="entry name" value="FDH"/>
    <property type="match status" value="1"/>
</dbReference>